<comment type="caution">
    <text evidence="2">The sequence shown here is derived from an EMBL/GenBank/DDBJ whole genome shotgun (WGS) entry which is preliminary data.</text>
</comment>
<reference evidence="2 3" key="1">
    <citation type="journal article" date="2023" name="Plants (Basel)">
        <title>Bridging the Gap: Combining Genomics and Transcriptomics Approaches to Understand Stylosanthes scabra, an Orphan Legume from the Brazilian Caatinga.</title>
        <authorList>
            <person name="Ferreira-Neto J.R.C."/>
            <person name="da Silva M.D."/>
            <person name="Binneck E."/>
            <person name="de Melo N.F."/>
            <person name="da Silva R.H."/>
            <person name="de Melo A.L.T.M."/>
            <person name="Pandolfi V."/>
            <person name="Bustamante F.O."/>
            <person name="Brasileiro-Vidal A.C."/>
            <person name="Benko-Iseppon A.M."/>
        </authorList>
    </citation>
    <scope>NUCLEOTIDE SEQUENCE [LARGE SCALE GENOMIC DNA]</scope>
    <source>
        <tissue evidence="2">Leaves</tissue>
    </source>
</reference>
<gene>
    <name evidence="2" type="ORF">PIB30_067698</name>
</gene>
<feature type="compositionally biased region" description="Basic and acidic residues" evidence="1">
    <location>
        <begin position="69"/>
        <end position="91"/>
    </location>
</feature>
<keyword evidence="3" id="KW-1185">Reference proteome</keyword>
<name>A0ABU6YN80_9FABA</name>
<feature type="region of interest" description="Disordered" evidence="1">
    <location>
        <begin position="69"/>
        <end position="125"/>
    </location>
</feature>
<evidence type="ECO:0000313" key="2">
    <source>
        <dbReference type="EMBL" id="MED6210815.1"/>
    </source>
</evidence>
<organism evidence="2 3">
    <name type="scientific">Stylosanthes scabra</name>
    <dbReference type="NCBI Taxonomy" id="79078"/>
    <lineage>
        <taxon>Eukaryota</taxon>
        <taxon>Viridiplantae</taxon>
        <taxon>Streptophyta</taxon>
        <taxon>Embryophyta</taxon>
        <taxon>Tracheophyta</taxon>
        <taxon>Spermatophyta</taxon>
        <taxon>Magnoliopsida</taxon>
        <taxon>eudicotyledons</taxon>
        <taxon>Gunneridae</taxon>
        <taxon>Pentapetalae</taxon>
        <taxon>rosids</taxon>
        <taxon>fabids</taxon>
        <taxon>Fabales</taxon>
        <taxon>Fabaceae</taxon>
        <taxon>Papilionoideae</taxon>
        <taxon>50 kb inversion clade</taxon>
        <taxon>dalbergioids sensu lato</taxon>
        <taxon>Dalbergieae</taxon>
        <taxon>Pterocarpus clade</taxon>
        <taxon>Stylosanthes</taxon>
    </lineage>
</organism>
<dbReference type="Proteomes" id="UP001341840">
    <property type="component" value="Unassembled WGS sequence"/>
</dbReference>
<accession>A0ABU6YN80</accession>
<proteinExistence type="predicted"/>
<sequence length="171" mass="19789">MPTKGDKGGRPQVLLGRSFLKKAEFKLIFYDEILTFSIGNVIEIFHLTPPPKPTKKEIHQLKVDNAEVQKESLGRKIKGRIRDNPKGRINNEKGSMNAPPQSKGKEKEVPLNLEKKKKKKKEPDEGRIEKKRVLMCLIFDRLLDKLKFLKEALRRNKSLDAHLVKNNSKWK</sequence>
<evidence type="ECO:0000256" key="1">
    <source>
        <dbReference type="SAM" id="MobiDB-lite"/>
    </source>
</evidence>
<dbReference type="EMBL" id="JASCZI010242367">
    <property type="protein sequence ID" value="MED6210815.1"/>
    <property type="molecule type" value="Genomic_DNA"/>
</dbReference>
<protein>
    <submittedName>
        <fullName evidence="2">Uncharacterized protein</fullName>
    </submittedName>
</protein>
<evidence type="ECO:0000313" key="3">
    <source>
        <dbReference type="Proteomes" id="UP001341840"/>
    </source>
</evidence>